<proteinExistence type="predicted"/>
<dbReference type="AlphaFoldDB" id="A0A2P8HDC2"/>
<accession>A0A2P8HDC2</accession>
<organism evidence="1 2">
    <name type="scientific">Chitinophaga niastensis</name>
    <dbReference type="NCBI Taxonomy" id="536980"/>
    <lineage>
        <taxon>Bacteria</taxon>
        <taxon>Pseudomonadati</taxon>
        <taxon>Bacteroidota</taxon>
        <taxon>Chitinophagia</taxon>
        <taxon>Chitinophagales</taxon>
        <taxon>Chitinophagaceae</taxon>
        <taxon>Chitinophaga</taxon>
    </lineage>
</organism>
<keyword evidence="2" id="KW-1185">Reference proteome</keyword>
<reference evidence="1 2" key="1">
    <citation type="submission" date="2018-03" db="EMBL/GenBank/DDBJ databases">
        <title>Genomic Encyclopedia of Archaeal and Bacterial Type Strains, Phase II (KMG-II): from individual species to whole genera.</title>
        <authorList>
            <person name="Goeker M."/>
        </authorList>
    </citation>
    <scope>NUCLEOTIDE SEQUENCE [LARGE SCALE GENOMIC DNA]</scope>
    <source>
        <strain evidence="1 2">DSM 24859</strain>
    </source>
</reference>
<dbReference type="Proteomes" id="UP000240971">
    <property type="component" value="Unassembled WGS sequence"/>
</dbReference>
<name>A0A2P8HDC2_CHINA</name>
<sequence length="45" mass="5336">MTFPVSEFIFDPSVKYYVKGRFLRNVYDNLTFKSSWTKIVTEPIA</sequence>
<comment type="caution">
    <text evidence="1">The sequence shown here is derived from an EMBL/GenBank/DDBJ whole genome shotgun (WGS) entry which is preliminary data.</text>
</comment>
<protein>
    <submittedName>
        <fullName evidence="1">Uncharacterized protein</fullName>
    </submittedName>
</protein>
<gene>
    <name evidence="1" type="ORF">CLV51_106100</name>
</gene>
<dbReference type="EMBL" id="PYAW01000006">
    <property type="protein sequence ID" value="PSL44234.1"/>
    <property type="molecule type" value="Genomic_DNA"/>
</dbReference>
<evidence type="ECO:0000313" key="1">
    <source>
        <dbReference type="EMBL" id="PSL44234.1"/>
    </source>
</evidence>
<evidence type="ECO:0000313" key="2">
    <source>
        <dbReference type="Proteomes" id="UP000240971"/>
    </source>
</evidence>